<dbReference type="PANTHER" id="PTHR46676">
    <property type="entry name" value="PROTEIN AMBP"/>
    <property type="match status" value="1"/>
</dbReference>
<feature type="domain" description="BPTI/Kunitz inhibitor" evidence="5">
    <location>
        <begin position="108"/>
        <end position="158"/>
    </location>
</feature>
<keyword evidence="2" id="KW-0677">Repeat</keyword>
<dbReference type="OrthoDB" id="4473401at2759"/>
<keyword evidence="1" id="KW-0646">Protease inhibitor</keyword>
<dbReference type="PANTHER" id="PTHR46676:SF1">
    <property type="entry name" value="PROTEIN AMBP"/>
    <property type="match status" value="1"/>
</dbReference>
<evidence type="ECO:0000256" key="3">
    <source>
        <dbReference type="ARBA" id="ARBA00023157"/>
    </source>
</evidence>
<proteinExistence type="predicted"/>
<accession>A0A7R8H189</accession>
<dbReference type="Gene3D" id="4.10.410.10">
    <property type="entry name" value="Pancreatic trypsin inhibitor Kunitz domain"/>
    <property type="match status" value="2"/>
</dbReference>
<dbReference type="InterPro" id="IPR029856">
    <property type="entry name" value="AMBP"/>
</dbReference>
<feature type="domain" description="BPTI/Kunitz inhibitor" evidence="5">
    <location>
        <begin position="174"/>
        <end position="224"/>
    </location>
</feature>
<keyword evidence="7" id="KW-1185">Reference proteome</keyword>
<sequence>MSILKNSPIRDPSPKYKCLEEDSLDAVFVLNNGPEDFIRTPSSRGRSRELLHNAFKVLIYTFLFGAFILIAVKYWNTTTGIILEKESIIERLQTIITDMKSKEKPSQCHMKPDPGPCRSLLPQFYYDFETGRCKSFYYGGCQGNANRFDNEENCLSICSSEEKKKGRENKGNVCKLKADPGPCRALFQRYFFDSEKKVCVEFGYGGCQGNENNFVKKSDCEDVCVKNDPGLVQVDPPTKDKKYRIMHLGNLIFHSVFLQYSEIYLLYSITKWFVFLISNNSLC</sequence>
<evidence type="ECO:0000256" key="4">
    <source>
        <dbReference type="ARBA" id="ARBA00023180"/>
    </source>
</evidence>
<dbReference type="CDD" id="cd00109">
    <property type="entry name" value="Kunitz-type"/>
    <property type="match status" value="2"/>
</dbReference>
<gene>
    <name evidence="6" type="ORF">LSAA_3282</name>
</gene>
<dbReference type="GO" id="GO:0004867">
    <property type="term" value="F:serine-type endopeptidase inhibitor activity"/>
    <property type="evidence" value="ECO:0007669"/>
    <property type="project" value="InterPro"/>
</dbReference>
<organism evidence="6 7">
    <name type="scientific">Lepeophtheirus salmonis</name>
    <name type="common">Salmon louse</name>
    <name type="synonym">Caligus salmonis</name>
    <dbReference type="NCBI Taxonomy" id="72036"/>
    <lineage>
        <taxon>Eukaryota</taxon>
        <taxon>Metazoa</taxon>
        <taxon>Ecdysozoa</taxon>
        <taxon>Arthropoda</taxon>
        <taxon>Crustacea</taxon>
        <taxon>Multicrustacea</taxon>
        <taxon>Hexanauplia</taxon>
        <taxon>Copepoda</taxon>
        <taxon>Siphonostomatoida</taxon>
        <taxon>Caligidae</taxon>
        <taxon>Lepeophtheirus</taxon>
    </lineage>
</organism>
<dbReference type="InterPro" id="IPR020901">
    <property type="entry name" value="Prtase_inh_Kunz-CS"/>
</dbReference>
<evidence type="ECO:0000256" key="2">
    <source>
        <dbReference type="ARBA" id="ARBA00022737"/>
    </source>
</evidence>
<evidence type="ECO:0000259" key="5">
    <source>
        <dbReference type="PROSITE" id="PS50279"/>
    </source>
</evidence>
<dbReference type="PROSITE" id="PS00280">
    <property type="entry name" value="BPTI_KUNITZ_1"/>
    <property type="match status" value="2"/>
</dbReference>
<reference evidence="6" key="1">
    <citation type="submission" date="2021-02" db="EMBL/GenBank/DDBJ databases">
        <authorList>
            <person name="Bekaert M."/>
        </authorList>
    </citation>
    <scope>NUCLEOTIDE SEQUENCE</scope>
    <source>
        <strain evidence="6">IoA-00</strain>
    </source>
</reference>
<dbReference type="PROSITE" id="PS50279">
    <property type="entry name" value="BPTI_KUNITZ_2"/>
    <property type="match status" value="2"/>
</dbReference>
<dbReference type="AlphaFoldDB" id="A0A7R8H189"/>
<dbReference type="InterPro" id="IPR002223">
    <property type="entry name" value="Kunitz_BPTI"/>
</dbReference>
<dbReference type="SUPFAM" id="SSF57362">
    <property type="entry name" value="BPTI-like"/>
    <property type="match status" value="2"/>
</dbReference>
<evidence type="ECO:0000313" key="7">
    <source>
        <dbReference type="Proteomes" id="UP000675881"/>
    </source>
</evidence>
<name>A0A7R8H189_LEPSM</name>
<protein>
    <submittedName>
        <fullName evidence="6">TFPI</fullName>
    </submittedName>
</protein>
<dbReference type="Pfam" id="PF00014">
    <property type="entry name" value="Kunitz_BPTI"/>
    <property type="match status" value="2"/>
</dbReference>
<keyword evidence="4" id="KW-0325">Glycoprotein</keyword>
<dbReference type="SMART" id="SM00131">
    <property type="entry name" value="KU"/>
    <property type="match status" value="2"/>
</dbReference>
<keyword evidence="3" id="KW-1015">Disulfide bond</keyword>
<evidence type="ECO:0000256" key="1">
    <source>
        <dbReference type="ARBA" id="ARBA00022690"/>
    </source>
</evidence>
<evidence type="ECO:0000313" key="6">
    <source>
        <dbReference type="EMBL" id="CAF2807056.1"/>
    </source>
</evidence>
<dbReference type="FunFam" id="4.10.410.10:FF:000004">
    <property type="entry name" value="Tissue factor pathway inhibitor"/>
    <property type="match status" value="2"/>
</dbReference>
<dbReference type="Proteomes" id="UP000675881">
    <property type="component" value="Chromosome 11"/>
</dbReference>
<dbReference type="InterPro" id="IPR036880">
    <property type="entry name" value="Kunitz_BPTI_sf"/>
</dbReference>
<dbReference type="PRINTS" id="PR00759">
    <property type="entry name" value="BASICPTASE"/>
</dbReference>
<dbReference type="EMBL" id="HG994590">
    <property type="protein sequence ID" value="CAF2807056.1"/>
    <property type="molecule type" value="Genomic_DNA"/>
</dbReference>